<reference evidence="1" key="1">
    <citation type="submission" date="2021-01" db="EMBL/GenBank/DDBJ databases">
        <title>Whole genome shotgun sequence of Demequina activiva NBRC 110675.</title>
        <authorList>
            <person name="Komaki H."/>
            <person name="Tamura T."/>
        </authorList>
    </citation>
    <scope>NUCLEOTIDE SEQUENCE</scope>
    <source>
        <strain evidence="1">NBRC 110675</strain>
    </source>
</reference>
<dbReference type="AlphaFoldDB" id="A0A919Q6J6"/>
<comment type="caution">
    <text evidence="1">The sequence shown here is derived from an EMBL/GenBank/DDBJ whole genome shotgun (WGS) entry which is preliminary data.</text>
</comment>
<evidence type="ECO:0008006" key="3">
    <source>
        <dbReference type="Google" id="ProtNLM"/>
    </source>
</evidence>
<evidence type="ECO:0000313" key="2">
    <source>
        <dbReference type="Proteomes" id="UP000652354"/>
    </source>
</evidence>
<dbReference type="Proteomes" id="UP000652354">
    <property type="component" value="Unassembled WGS sequence"/>
</dbReference>
<sequence length="121" mass="12907">MANANETMATVMTIEGATAAALVDYDSGMTLATAGGGVDLDLAAAGNTEVVRSKMRVMDSLGLDDKIEDILITLGKQFHLIRLVTSPSGHGLFIYLVLQRDRANLAMARRQLQSVEQALSI</sequence>
<gene>
    <name evidence="1" type="ORF">Dac01nite_18950</name>
</gene>
<name>A0A919Q6J6_9MICO</name>
<evidence type="ECO:0000313" key="1">
    <source>
        <dbReference type="EMBL" id="GIG55143.1"/>
    </source>
</evidence>
<organism evidence="1 2">
    <name type="scientific">Demequina activiva</name>
    <dbReference type="NCBI Taxonomy" id="1582364"/>
    <lineage>
        <taxon>Bacteria</taxon>
        <taxon>Bacillati</taxon>
        <taxon>Actinomycetota</taxon>
        <taxon>Actinomycetes</taxon>
        <taxon>Micrococcales</taxon>
        <taxon>Demequinaceae</taxon>
        <taxon>Demequina</taxon>
    </lineage>
</organism>
<dbReference type="EMBL" id="BONR01000004">
    <property type="protein sequence ID" value="GIG55143.1"/>
    <property type="molecule type" value="Genomic_DNA"/>
</dbReference>
<keyword evidence="2" id="KW-1185">Reference proteome</keyword>
<accession>A0A919Q6J6</accession>
<protein>
    <recommendedName>
        <fullName evidence="3">Roadblock/LAMTOR2 domain-containing protein</fullName>
    </recommendedName>
</protein>
<dbReference type="RefSeq" id="WP_203656347.1">
    <property type="nucleotide sequence ID" value="NZ_BONR01000004.1"/>
</dbReference>
<proteinExistence type="predicted"/>